<dbReference type="GeneID" id="110980464"/>
<organism evidence="5 6">
    <name type="scientific">Acanthaster planci</name>
    <name type="common">Crown-of-thorns starfish</name>
    <dbReference type="NCBI Taxonomy" id="133434"/>
    <lineage>
        <taxon>Eukaryota</taxon>
        <taxon>Metazoa</taxon>
        <taxon>Echinodermata</taxon>
        <taxon>Eleutherozoa</taxon>
        <taxon>Asterozoa</taxon>
        <taxon>Asteroidea</taxon>
        <taxon>Valvatacea</taxon>
        <taxon>Valvatida</taxon>
        <taxon>Acanthasteridae</taxon>
        <taxon>Acanthaster</taxon>
    </lineage>
</organism>
<evidence type="ECO:0000259" key="4">
    <source>
        <dbReference type="Pfam" id="PF04500"/>
    </source>
</evidence>
<dbReference type="GO" id="GO:0008270">
    <property type="term" value="F:zinc ion binding"/>
    <property type="evidence" value="ECO:0007669"/>
    <property type="project" value="UniProtKB-KW"/>
</dbReference>
<dbReference type="OMA" id="MNDEVTY"/>
<evidence type="ECO:0000256" key="1">
    <source>
        <dbReference type="ARBA" id="ARBA00022723"/>
    </source>
</evidence>
<keyword evidence="5" id="KW-1185">Reference proteome</keyword>
<protein>
    <submittedName>
        <fullName evidence="6">Uncharacterized protein LOC110980464</fullName>
    </submittedName>
</protein>
<dbReference type="PANTHER" id="PTHR20956:SF12">
    <property type="entry name" value="FLYWCH-TYPE DOMAIN-CONTAINING PROTEIN"/>
    <property type="match status" value="1"/>
</dbReference>
<proteinExistence type="predicted"/>
<dbReference type="InterPro" id="IPR007588">
    <property type="entry name" value="Znf_FLYWCH"/>
</dbReference>
<dbReference type="Pfam" id="PF04500">
    <property type="entry name" value="FLYWCH"/>
    <property type="match status" value="1"/>
</dbReference>
<accession>A0A8B7YJP8</accession>
<dbReference type="AlphaFoldDB" id="A0A8B7YJP8"/>
<keyword evidence="2" id="KW-0863">Zinc-finger</keyword>
<name>A0A8B7YJP8_ACAPL</name>
<dbReference type="Proteomes" id="UP000694845">
    <property type="component" value="Unplaced"/>
</dbReference>
<dbReference type="RefSeq" id="XP_022092852.1">
    <property type="nucleotide sequence ID" value="XM_022237160.1"/>
</dbReference>
<gene>
    <name evidence="6" type="primary">LOC110980464</name>
</gene>
<evidence type="ECO:0000256" key="3">
    <source>
        <dbReference type="ARBA" id="ARBA00022833"/>
    </source>
</evidence>
<dbReference type="Gene3D" id="2.20.25.240">
    <property type="match status" value="1"/>
</dbReference>
<keyword evidence="3" id="KW-0862">Zinc</keyword>
<keyword evidence="1" id="KW-0479">Metal-binding</keyword>
<evidence type="ECO:0000313" key="6">
    <source>
        <dbReference type="RefSeq" id="XP_022092852.1"/>
    </source>
</evidence>
<sequence length="138" mass="15084">MDNDTVDGDLPMNDEVTYDLVVSSSQRRNLLTDSRGYSYTVKKVRGEKTYWRCAVRNKTIQCGASVIQTGDHFEAGSVEHNHPGKPGNNVVARLITKVKDRAVAITFRSATAITNEAIGETVSDAPLPALPKPINLAR</sequence>
<reference evidence="6" key="1">
    <citation type="submission" date="2025-08" db="UniProtKB">
        <authorList>
            <consortium name="RefSeq"/>
        </authorList>
    </citation>
    <scope>IDENTIFICATION</scope>
</reference>
<dbReference type="KEGG" id="aplc:110980464"/>
<dbReference type="OrthoDB" id="6287690at2759"/>
<evidence type="ECO:0000256" key="2">
    <source>
        <dbReference type="ARBA" id="ARBA00022771"/>
    </source>
</evidence>
<dbReference type="PANTHER" id="PTHR20956">
    <property type="entry name" value="HEH2P"/>
    <property type="match status" value="1"/>
</dbReference>
<feature type="domain" description="FLYWCH-type" evidence="4">
    <location>
        <begin position="29"/>
        <end position="82"/>
    </location>
</feature>
<evidence type="ECO:0000313" key="5">
    <source>
        <dbReference type="Proteomes" id="UP000694845"/>
    </source>
</evidence>